<dbReference type="PANTHER" id="PTHR10067:SF6">
    <property type="entry name" value="PHOSPHATIDYLSERINE DECARBOXYLASE PROENZYME, MITOCHONDRIAL"/>
    <property type="match status" value="1"/>
</dbReference>
<dbReference type="Pfam" id="PF02666">
    <property type="entry name" value="PS_Dcarbxylase"/>
    <property type="match status" value="1"/>
</dbReference>
<comment type="caution">
    <text evidence="5">The sequence shown here is derived from an EMBL/GenBank/DDBJ whole genome shotgun (WGS) entry which is preliminary data.</text>
</comment>
<gene>
    <name evidence="5" type="ORF">IAD42_05175</name>
</gene>
<evidence type="ECO:0000256" key="4">
    <source>
        <dbReference type="ARBA" id="ARBA00023317"/>
    </source>
</evidence>
<evidence type="ECO:0000313" key="5">
    <source>
        <dbReference type="EMBL" id="HIS97347.1"/>
    </source>
</evidence>
<dbReference type="PANTHER" id="PTHR10067">
    <property type="entry name" value="PHOSPHATIDYLSERINE DECARBOXYLASE"/>
    <property type="match status" value="1"/>
</dbReference>
<keyword evidence="4" id="KW-0670">Pyruvate</keyword>
<proteinExistence type="predicted"/>
<dbReference type="GO" id="GO:0004609">
    <property type="term" value="F:phosphatidylserine decarboxylase activity"/>
    <property type="evidence" value="ECO:0007669"/>
    <property type="project" value="InterPro"/>
</dbReference>
<reference evidence="5" key="2">
    <citation type="journal article" date="2021" name="PeerJ">
        <title>Extensive microbial diversity within the chicken gut microbiome revealed by metagenomics and culture.</title>
        <authorList>
            <person name="Gilroy R."/>
            <person name="Ravi A."/>
            <person name="Getino M."/>
            <person name="Pursley I."/>
            <person name="Horton D.L."/>
            <person name="Alikhan N.F."/>
            <person name="Baker D."/>
            <person name="Gharbi K."/>
            <person name="Hall N."/>
            <person name="Watson M."/>
            <person name="Adriaenssens E.M."/>
            <person name="Foster-Nyarko E."/>
            <person name="Jarju S."/>
            <person name="Secka A."/>
            <person name="Antonio M."/>
            <person name="Oren A."/>
            <person name="Chaudhuri R.R."/>
            <person name="La Ragione R."/>
            <person name="Hildebrand F."/>
            <person name="Pallen M.J."/>
        </authorList>
    </citation>
    <scope>NUCLEOTIDE SEQUENCE</scope>
    <source>
        <strain evidence="5">ChiHecec3B27-6122</strain>
    </source>
</reference>
<sequence length="279" mass="31840">MSAGGSSAAVRFLYGTGPGRCLLRLLQKGRADRLMVAFLRSRLSRPVIGWYVRRHGLRIGREQLRSYRSFRDFFARPRRNRLTDMEPTHLISPCDGWLSAFPVEEDSSFLIKGSRYALGDLLGDAELAARYRGGDCLIYRLCAADHHRYYYIDDGYQGRNHHIPGELHSVQPAACARYPVYTLNRRCWTLLATEHFGPVVQTEVGAFAVGGIVNERERARFRRGEEMGRFELAGSTIVQLFERGRMSLLSEVRQYIERNGEFRVIQGMWVGLSGSEARD</sequence>
<dbReference type="GO" id="GO:0006646">
    <property type="term" value="P:phosphatidylethanolamine biosynthetic process"/>
    <property type="evidence" value="ECO:0007669"/>
    <property type="project" value="TreeGrafter"/>
</dbReference>
<evidence type="ECO:0000256" key="3">
    <source>
        <dbReference type="ARBA" id="ARBA00023239"/>
    </source>
</evidence>
<evidence type="ECO:0000313" key="6">
    <source>
        <dbReference type="Proteomes" id="UP000886876"/>
    </source>
</evidence>
<evidence type="ECO:0000256" key="2">
    <source>
        <dbReference type="ARBA" id="ARBA00023145"/>
    </source>
</evidence>
<name>A0A9D1K9L5_9FIRM</name>
<evidence type="ECO:0000256" key="1">
    <source>
        <dbReference type="ARBA" id="ARBA00022793"/>
    </source>
</evidence>
<keyword evidence="1" id="KW-0210">Decarboxylase</keyword>
<dbReference type="EMBL" id="DVJS01000128">
    <property type="protein sequence ID" value="HIS97347.1"/>
    <property type="molecule type" value="Genomic_DNA"/>
</dbReference>
<reference evidence="5" key="1">
    <citation type="submission" date="2020-10" db="EMBL/GenBank/DDBJ databases">
        <authorList>
            <person name="Gilroy R."/>
        </authorList>
    </citation>
    <scope>NUCLEOTIDE SEQUENCE</scope>
    <source>
        <strain evidence="5">ChiHecec3B27-6122</strain>
    </source>
</reference>
<dbReference type="AlphaFoldDB" id="A0A9D1K9L5"/>
<keyword evidence="2" id="KW-0865">Zymogen</keyword>
<accession>A0A9D1K9L5</accession>
<keyword evidence="3" id="KW-0456">Lyase</keyword>
<dbReference type="Proteomes" id="UP000886876">
    <property type="component" value="Unassembled WGS sequence"/>
</dbReference>
<dbReference type="InterPro" id="IPR003817">
    <property type="entry name" value="PS_Dcarbxylase"/>
</dbReference>
<protein>
    <submittedName>
        <fullName evidence="5">Phosphatidylserine decarboxylase</fullName>
    </submittedName>
</protein>
<organism evidence="5 6">
    <name type="scientific">Candidatus Scatomorpha pullistercoris</name>
    <dbReference type="NCBI Taxonomy" id="2840929"/>
    <lineage>
        <taxon>Bacteria</taxon>
        <taxon>Bacillati</taxon>
        <taxon>Bacillota</taxon>
        <taxon>Clostridia</taxon>
        <taxon>Eubacteriales</taxon>
        <taxon>Candidatus Scatomorpha</taxon>
    </lineage>
</organism>